<dbReference type="EMBL" id="CP063687">
    <property type="protein sequence ID" value="QOY28216.1"/>
    <property type="molecule type" value="Genomic_DNA"/>
</dbReference>
<evidence type="ECO:0000259" key="1">
    <source>
        <dbReference type="SMART" id="SM00860"/>
    </source>
</evidence>
<evidence type="ECO:0000313" key="2">
    <source>
        <dbReference type="EMBL" id="QOY28216.1"/>
    </source>
</evidence>
<sequence>MQSIKWRKRSTFKEATNSQIEEVEEKLKIKFPTDYREFIKDHNGCSPIDKKVVSFQNSRESINNLLSIGDPTRPIDLLSTLDNVKDRLVDKIIPFATDAGGNLFCFDYRLSSQEPVIVFWDHEIANEDKGSSISYVCDSFTDLMDKLEEQH</sequence>
<reference evidence="3" key="1">
    <citation type="submission" date="2020-10" db="EMBL/GenBank/DDBJ databases">
        <title>Complete genome sequence of Bacillus velezensis NST6.</title>
        <authorList>
            <person name="Choi J."/>
        </authorList>
    </citation>
    <scope>NUCLEOTIDE SEQUENCE [LARGE SCALE GENOMIC DNA]</scope>
    <source>
        <strain evidence="3">NST6</strain>
    </source>
</reference>
<dbReference type="AlphaFoldDB" id="A0A411A8B8"/>
<name>A0A411A8B8_BACVE</name>
<dbReference type="InterPro" id="IPR018958">
    <property type="entry name" value="Knr4/Smi1-like_dom"/>
</dbReference>
<gene>
    <name evidence="2" type="ORF">BACVE_003256</name>
</gene>
<evidence type="ECO:0000313" key="3">
    <source>
        <dbReference type="Proteomes" id="UP000587477"/>
    </source>
</evidence>
<dbReference type="InterPro" id="IPR037883">
    <property type="entry name" value="Knr4/Smi1-like_sf"/>
</dbReference>
<dbReference type="SMART" id="SM00860">
    <property type="entry name" value="SMI1_KNR4"/>
    <property type="match status" value="1"/>
</dbReference>
<organism evidence="2 3">
    <name type="scientific">Bacillus velezensis</name>
    <dbReference type="NCBI Taxonomy" id="492670"/>
    <lineage>
        <taxon>Bacteria</taxon>
        <taxon>Bacillati</taxon>
        <taxon>Bacillota</taxon>
        <taxon>Bacilli</taxon>
        <taxon>Bacillales</taxon>
        <taxon>Bacillaceae</taxon>
        <taxon>Bacillus</taxon>
        <taxon>Bacillus amyloliquefaciens group</taxon>
    </lineage>
</organism>
<protein>
    <recommendedName>
        <fullName evidence="1">Knr4/Smi1-like domain-containing protein</fullName>
    </recommendedName>
</protein>
<feature type="domain" description="Knr4/Smi1-like" evidence="1">
    <location>
        <begin position="14"/>
        <end position="146"/>
    </location>
</feature>
<proteinExistence type="predicted"/>
<dbReference type="Pfam" id="PF09346">
    <property type="entry name" value="SMI1_KNR4"/>
    <property type="match status" value="1"/>
</dbReference>
<accession>A0A411A8B8</accession>
<dbReference type="SUPFAM" id="SSF160631">
    <property type="entry name" value="SMI1/KNR4-like"/>
    <property type="match status" value="1"/>
</dbReference>
<dbReference type="Gene3D" id="3.40.1580.10">
    <property type="entry name" value="SMI1/KNR4-like"/>
    <property type="match status" value="1"/>
</dbReference>
<dbReference type="Proteomes" id="UP000587477">
    <property type="component" value="Chromosome"/>
</dbReference>
<dbReference type="RefSeq" id="WP_003152829.1">
    <property type="nucleotide sequence ID" value="NZ_BDDG01000002.1"/>
</dbReference>